<protein>
    <submittedName>
        <fullName evidence="2">Uncharacterized protein</fullName>
    </submittedName>
</protein>
<dbReference type="STRING" id="7232.A0A484AZV5"/>
<organism evidence="2 3">
    <name type="scientific">Drosophila navojoa</name>
    <name type="common">Fruit fly</name>
    <dbReference type="NCBI Taxonomy" id="7232"/>
    <lineage>
        <taxon>Eukaryota</taxon>
        <taxon>Metazoa</taxon>
        <taxon>Ecdysozoa</taxon>
        <taxon>Arthropoda</taxon>
        <taxon>Hexapoda</taxon>
        <taxon>Insecta</taxon>
        <taxon>Pterygota</taxon>
        <taxon>Neoptera</taxon>
        <taxon>Endopterygota</taxon>
        <taxon>Diptera</taxon>
        <taxon>Brachycera</taxon>
        <taxon>Muscomorpha</taxon>
        <taxon>Ephydroidea</taxon>
        <taxon>Drosophilidae</taxon>
        <taxon>Drosophila</taxon>
    </lineage>
</organism>
<dbReference type="KEGG" id="dnv:108655995"/>
<evidence type="ECO:0000313" key="3">
    <source>
        <dbReference type="Proteomes" id="UP000295192"/>
    </source>
</evidence>
<dbReference type="AlphaFoldDB" id="A0A484AZV5"/>
<evidence type="ECO:0000256" key="1">
    <source>
        <dbReference type="SAM" id="MobiDB-lite"/>
    </source>
</evidence>
<feature type="region of interest" description="Disordered" evidence="1">
    <location>
        <begin position="1"/>
        <end position="22"/>
    </location>
</feature>
<comment type="caution">
    <text evidence="2">The sequence shown here is derived from an EMBL/GenBank/DDBJ whole genome shotgun (WGS) entry which is preliminary data.</text>
</comment>
<sequence length="190" mass="21605">MEAESNISIVQEKSENPPPVYLSDVDDISDIDVDDVVDKLHKTITSKPVYDEKRSIFNTTLDLADAESTCECASTDVDAYVASVAQEKQQWESFATKILQKPIEGKALESEYKPNEEQKAYLSKGPSLQNFIRGFSSFMDDGNAFIRQYEMMQDLQENLKNCCQFDELQKQQNCISEALANDISIRKYNM</sequence>
<dbReference type="Proteomes" id="UP000295192">
    <property type="component" value="Unassembled WGS sequence"/>
</dbReference>
<evidence type="ECO:0000313" key="2">
    <source>
        <dbReference type="EMBL" id="TDG41978.1"/>
    </source>
</evidence>
<name>A0A484AZV5_DRONA</name>
<reference evidence="2 3" key="1">
    <citation type="journal article" date="2019" name="J. Hered.">
        <title>An Improved Genome Assembly for Drosophila navojoa, the Basal Species in the mojavensis Cluster.</title>
        <authorList>
            <person name="Vanderlinde T."/>
            <person name="Dupim E.G."/>
            <person name="Nazario-Yepiz N.O."/>
            <person name="Carvalho A.B."/>
        </authorList>
    </citation>
    <scope>NUCLEOTIDE SEQUENCE [LARGE SCALE GENOMIC DNA]</scope>
    <source>
        <strain evidence="2">Navoj_Jal97</strain>
        <tissue evidence="2">Whole organism</tissue>
    </source>
</reference>
<dbReference type="EMBL" id="LSRL02000280">
    <property type="protein sequence ID" value="TDG41978.1"/>
    <property type="molecule type" value="Genomic_DNA"/>
</dbReference>
<dbReference type="OrthoDB" id="7934209at2759"/>
<dbReference type="OMA" id="GHLEFRK"/>
<accession>A0A484AZV5</accession>
<keyword evidence="3" id="KW-1185">Reference proteome</keyword>
<gene>
    <name evidence="2" type="ORF">AWZ03_011597</name>
</gene>
<feature type="compositionally biased region" description="Polar residues" evidence="1">
    <location>
        <begin position="1"/>
        <end position="11"/>
    </location>
</feature>
<proteinExistence type="predicted"/>